<dbReference type="EMBL" id="JABBGA010000027">
    <property type="protein sequence ID" value="NML28423.1"/>
    <property type="molecule type" value="Genomic_DNA"/>
</dbReference>
<evidence type="ECO:0000256" key="1">
    <source>
        <dbReference type="SAM" id="MobiDB-lite"/>
    </source>
</evidence>
<name>A0A848GDE4_9RHOO</name>
<dbReference type="Proteomes" id="UP000580043">
    <property type="component" value="Unassembled WGS sequence"/>
</dbReference>
<reference evidence="2 3" key="1">
    <citation type="submission" date="2020-04" db="EMBL/GenBank/DDBJ databases">
        <title>Zoogloea sp. G-4-1-14 isolated from soil.</title>
        <authorList>
            <person name="Dahal R.H."/>
        </authorList>
    </citation>
    <scope>NUCLEOTIDE SEQUENCE [LARGE SCALE GENOMIC DNA]</scope>
    <source>
        <strain evidence="2 3">G-4-1-14</strain>
    </source>
</reference>
<organism evidence="2 3">
    <name type="scientific">Zoogloea dura</name>
    <dbReference type="NCBI Taxonomy" id="2728840"/>
    <lineage>
        <taxon>Bacteria</taxon>
        <taxon>Pseudomonadati</taxon>
        <taxon>Pseudomonadota</taxon>
        <taxon>Betaproteobacteria</taxon>
        <taxon>Rhodocyclales</taxon>
        <taxon>Zoogloeaceae</taxon>
        <taxon>Zoogloea</taxon>
    </lineage>
</organism>
<evidence type="ECO:0000313" key="2">
    <source>
        <dbReference type="EMBL" id="NML28423.1"/>
    </source>
</evidence>
<evidence type="ECO:0000313" key="3">
    <source>
        <dbReference type="Proteomes" id="UP000580043"/>
    </source>
</evidence>
<feature type="region of interest" description="Disordered" evidence="1">
    <location>
        <begin position="45"/>
        <end position="65"/>
    </location>
</feature>
<comment type="caution">
    <text evidence="2">The sequence shown here is derived from an EMBL/GenBank/DDBJ whole genome shotgun (WGS) entry which is preliminary data.</text>
</comment>
<accession>A0A848GDE4</accession>
<protein>
    <submittedName>
        <fullName evidence="2">PEP-CTERM sorting domain-containing protein</fullName>
    </submittedName>
</protein>
<dbReference type="NCBIfam" id="TIGR02595">
    <property type="entry name" value="PEP_CTERM"/>
    <property type="match status" value="1"/>
</dbReference>
<feature type="compositionally biased region" description="Polar residues" evidence="1">
    <location>
        <begin position="52"/>
        <end position="65"/>
    </location>
</feature>
<keyword evidence="3" id="KW-1185">Reference proteome</keyword>
<dbReference type="AlphaFoldDB" id="A0A848GDE4"/>
<gene>
    <name evidence="2" type="ORF">HHL15_21915</name>
</gene>
<sequence length="242" mass="25168">MTLSAWSNSKNNTTAGTQYGYIESAYLGSYPGGLGVRNQDYASTGAGDYSERNSPGHSMDNASYNATSGGNYTSGSKTANVGLRSDSILLDFGAGNIAKLDTLTIGWWKGDADIFVLAYTGTGTPNFTTPSSSVGYADLLNSGWKVVRSDNSANYMDMGKGAQASTNSSTYVAAAVNNANISARYWLVGALSSAFYSGADVNADNVKLAGVSAQITKIPEPGNLALLVGALASGVWLRRRKG</sequence>
<proteinExistence type="predicted"/>
<dbReference type="InterPro" id="IPR013424">
    <property type="entry name" value="Ice-binding_C"/>
</dbReference>